<dbReference type="RefSeq" id="WP_160931591.1">
    <property type="nucleotide sequence ID" value="NZ_WWEU01000006.1"/>
</dbReference>
<organism evidence="1 2">
    <name type="scientific">Vibrio tetraodonis subsp. pristinus</name>
    <dbReference type="NCBI Taxonomy" id="2695891"/>
    <lineage>
        <taxon>Bacteria</taxon>
        <taxon>Pseudomonadati</taxon>
        <taxon>Pseudomonadota</taxon>
        <taxon>Gammaproteobacteria</taxon>
        <taxon>Vibrionales</taxon>
        <taxon>Vibrionaceae</taxon>
        <taxon>Vibrio</taxon>
    </lineage>
</organism>
<dbReference type="AlphaFoldDB" id="A0A6L8M055"/>
<evidence type="ECO:0000313" key="2">
    <source>
        <dbReference type="Proteomes" id="UP000478571"/>
    </source>
</evidence>
<protein>
    <recommendedName>
        <fullName evidence="3">Lipopolysaccharide biosynthesis protein</fullName>
    </recommendedName>
</protein>
<dbReference type="EMBL" id="WWEU01000006">
    <property type="protein sequence ID" value="MYM60716.1"/>
    <property type="molecule type" value="Genomic_DNA"/>
</dbReference>
<accession>A0A6L8M055</accession>
<reference evidence="1 2" key="1">
    <citation type="submission" date="2020-01" db="EMBL/GenBank/DDBJ databases">
        <title>Draft Genome Sequence of Vibrio sp. strain OCN044, Isolated from a Healthy Coral at Palmyra Atoll.</title>
        <authorList>
            <person name="Videau P."/>
            <person name="Loughran R."/>
            <person name="Esquivel A."/>
            <person name="Deadmond M."/>
            <person name="Paddock B.E."/>
            <person name="Saw J.H."/>
            <person name="Ushijima B."/>
        </authorList>
    </citation>
    <scope>NUCLEOTIDE SEQUENCE [LARGE SCALE GENOMIC DNA]</scope>
    <source>
        <strain evidence="1 2">OCN044</strain>
    </source>
</reference>
<comment type="caution">
    <text evidence="1">The sequence shown here is derived from an EMBL/GenBank/DDBJ whole genome shotgun (WGS) entry which is preliminary data.</text>
</comment>
<sequence>MENSELANKKVLLISPSFFGYSNNIMKELERKGAIVSLYDERPSNHVFLKFIFRIRILNDFFARRVINNYFDSIFSDFLEDSFDYLLIINPECTPVEFLSRVKKANPKCKTIVYMWDSVLNKPSSQNYIEIVDSFFSFDKRDCSDRVKFQPLFYTNKPIDGEKESANKYQFSFVGTLHGNREKILVRIVSQTLGNKYYIYGFYHSKILRIIKKILTFDFFTNPPFKVEFKSLSYPNYLKSLSESNVVIDLPSQNQTGLTMRSIEVLGFKKKLITTNQDIVNYDFYNPNNIFIISGDNFLIPDDFFYSAYEDIDCDIYEQYSISSWVDSIFGVNNVQ</sequence>
<name>A0A6L8M055_9VIBR</name>
<proteinExistence type="predicted"/>
<dbReference type="Proteomes" id="UP000478571">
    <property type="component" value="Unassembled WGS sequence"/>
</dbReference>
<gene>
    <name evidence="1" type="ORF">GTG28_15920</name>
</gene>
<keyword evidence="2" id="KW-1185">Reference proteome</keyword>
<evidence type="ECO:0000313" key="1">
    <source>
        <dbReference type="EMBL" id="MYM60716.1"/>
    </source>
</evidence>
<evidence type="ECO:0008006" key="3">
    <source>
        <dbReference type="Google" id="ProtNLM"/>
    </source>
</evidence>